<dbReference type="AlphaFoldDB" id="A0A929QRT8"/>
<evidence type="ECO:0000313" key="1">
    <source>
        <dbReference type="EMBL" id="MBF0934023.1"/>
    </source>
</evidence>
<accession>A0A929QRT8</accession>
<evidence type="ECO:0000313" key="2">
    <source>
        <dbReference type="Proteomes" id="UP000757900"/>
    </source>
</evidence>
<name>A0A929QRT8_ABIDE</name>
<gene>
    <name evidence="1" type="ORF">HXK00_00085</name>
</gene>
<comment type="caution">
    <text evidence="1">The sequence shown here is derived from an EMBL/GenBank/DDBJ whole genome shotgun (WGS) entry which is preliminary data.</text>
</comment>
<organism evidence="1 2">
    <name type="scientific">Abiotrophia defectiva</name>
    <name type="common">Streptococcus defectivus</name>
    <dbReference type="NCBI Taxonomy" id="46125"/>
    <lineage>
        <taxon>Bacteria</taxon>
        <taxon>Bacillati</taxon>
        <taxon>Bacillota</taxon>
        <taxon>Bacilli</taxon>
        <taxon>Lactobacillales</taxon>
        <taxon>Aerococcaceae</taxon>
        <taxon>Abiotrophia</taxon>
    </lineage>
</organism>
<protein>
    <submittedName>
        <fullName evidence="1">Uncharacterized protein</fullName>
    </submittedName>
</protein>
<sequence>MMDINDFHGLKEVIVSVIADKVHDEQDNYILFSTKDSGKNNKFLATDLSNGLFSLSLVDGFKVKTNKTFNMYDRGGHVFGGIQSFIRDSLKVNGSVASRQSVIDRSVKEQIKVIFADLFQKLAGKYDVGYNGDFIRVLNQGFAETEIHCWDGKIVVKCKFNGDFEGYNKSFDVSQKDEVIDVVLGFFTQHKTREQFNGAVIQNVKNNIHSDVYYTHKETRRTVCATWEYEGFLTISIISNGKCDGHFAVEDLSSENISSFCDAACKILERPK</sequence>
<proteinExistence type="predicted"/>
<dbReference type="EMBL" id="JABZFV010000001">
    <property type="protein sequence ID" value="MBF0934023.1"/>
    <property type="molecule type" value="Genomic_DNA"/>
</dbReference>
<reference evidence="1" key="1">
    <citation type="submission" date="2020-04" db="EMBL/GenBank/DDBJ databases">
        <title>Deep metagenomics examines the oral microbiome during advanced dental caries in children, revealing novel taxa and co-occurrences with host molecules.</title>
        <authorList>
            <person name="Baker J.L."/>
            <person name="Morton J.T."/>
            <person name="Dinis M."/>
            <person name="Alvarez R."/>
            <person name="Tran N.C."/>
            <person name="Knight R."/>
            <person name="Edlund A."/>
        </authorList>
    </citation>
    <scope>NUCLEOTIDE SEQUENCE</scope>
    <source>
        <strain evidence="1">JCVI_23_bin.16</strain>
    </source>
</reference>
<dbReference type="Proteomes" id="UP000757900">
    <property type="component" value="Unassembled WGS sequence"/>
</dbReference>